<dbReference type="EMBL" id="RAWG01000177">
    <property type="protein sequence ID" value="RKH39019.1"/>
    <property type="molecule type" value="Genomic_DNA"/>
</dbReference>
<comment type="caution">
    <text evidence="1">The sequence shown here is derived from an EMBL/GenBank/DDBJ whole genome shotgun (WGS) entry which is preliminary data.</text>
</comment>
<organism evidence="1 2">
    <name type="scientific">Corallococcus sicarius</name>
    <dbReference type="NCBI Taxonomy" id="2316726"/>
    <lineage>
        <taxon>Bacteria</taxon>
        <taxon>Pseudomonadati</taxon>
        <taxon>Myxococcota</taxon>
        <taxon>Myxococcia</taxon>
        <taxon>Myxococcales</taxon>
        <taxon>Cystobacterineae</taxon>
        <taxon>Myxococcaceae</taxon>
        <taxon>Corallococcus</taxon>
    </lineage>
</organism>
<dbReference type="OrthoDB" id="9179973at2"/>
<sequence>MIATLPSIQILARTGAVVVKEGFSICFYMHRSHDDVTAVVIQALELYLQTIGRQALTYAPFDDGYWQKLEVPAPDFARKELLERGFARVLLNDSAGDLGEYQFVYQGVALDAPYDYHTPTKRHASAVSFWFPVSFLQSHGIKPFRDLALALAKLLPFNSGHAGPSFLSWLGIDDLLQPMFQLGLRYPGMDIPDEHNNAYTVGDQLDGVHWMNFIGQPVLGAVGGTEALRARLTHPGTSVESLGEDRALVTLGAEPDAGDTAEGRRLPAYRELARVLEPWLTSREAVRPYHENEALLRWERRFLD</sequence>
<proteinExistence type="predicted"/>
<accession>A0A3A8N689</accession>
<keyword evidence="2" id="KW-1185">Reference proteome</keyword>
<evidence type="ECO:0000313" key="2">
    <source>
        <dbReference type="Proteomes" id="UP000273405"/>
    </source>
</evidence>
<dbReference type="Pfam" id="PF11876">
    <property type="entry name" value="TsiV"/>
    <property type="match status" value="1"/>
</dbReference>
<name>A0A3A8N689_9BACT</name>
<protein>
    <submittedName>
        <fullName evidence="1">DUF3396 domain-containing protein</fullName>
    </submittedName>
</protein>
<gene>
    <name evidence="1" type="ORF">D7X12_24780</name>
</gene>
<dbReference type="Proteomes" id="UP000273405">
    <property type="component" value="Unassembled WGS sequence"/>
</dbReference>
<reference evidence="2" key="1">
    <citation type="submission" date="2018-09" db="EMBL/GenBank/DDBJ databases">
        <authorList>
            <person name="Livingstone P.G."/>
            <person name="Whitworth D.E."/>
        </authorList>
    </citation>
    <scope>NUCLEOTIDE SEQUENCE [LARGE SCALE GENOMIC DNA]</scope>
    <source>
        <strain evidence="2">CA040B</strain>
    </source>
</reference>
<dbReference type="RefSeq" id="WP_120627749.1">
    <property type="nucleotide sequence ID" value="NZ_RAWG01000177.1"/>
</dbReference>
<evidence type="ECO:0000313" key="1">
    <source>
        <dbReference type="EMBL" id="RKH39019.1"/>
    </source>
</evidence>
<dbReference type="AlphaFoldDB" id="A0A3A8N689"/>
<dbReference type="InterPro" id="IPR021815">
    <property type="entry name" value="TsiV"/>
</dbReference>